<reference evidence="2" key="1">
    <citation type="submission" date="2016-10" db="EMBL/GenBank/DDBJ databases">
        <authorList>
            <person name="Varghese N."/>
            <person name="Submissions S."/>
        </authorList>
    </citation>
    <scope>NUCLEOTIDE SEQUENCE [LARGE SCALE GENOMIC DNA]</scope>
    <source>
        <strain evidence="2">DSM 23422</strain>
    </source>
</reference>
<keyword evidence="2" id="KW-1185">Reference proteome</keyword>
<dbReference type="Proteomes" id="UP000199239">
    <property type="component" value="Unassembled WGS sequence"/>
</dbReference>
<protein>
    <submittedName>
        <fullName evidence="1">Uncharacterized protein</fullName>
    </submittedName>
</protein>
<dbReference type="STRING" id="394264.SAMN04488040_1558"/>
<organism evidence="1 2">
    <name type="scientific">Sulfitobacter marinus</name>
    <dbReference type="NCBI Taxonomy" id="394264"/>
    <lineage>
        <taxon>Bacteria</taxon>
        <taxon>Pseudomonadati</taxon>
        <taxon>Pseudomonadota</taxon>
        <taxon>Alphaproteobacteria</taxon>
        <taxon>Rhodobacterales</taxon>
        <taxon>Roseobacteraceae</taxon>
        <taxon>Sulfitobacter</taxon>
    </lineage>
</organism>
<proteinExistence type="predicted"/>
<evidence type="ECO:0000313" key="2">
    <source>
        <dbReference type="Proteomes" id="UP000199239"/>
    </source>
</evidence>
<dbReference type="AlphaFoldDB" id="A0A1I6RVE4"/>
<dbReference type="OrthoDB" id="7862366at2"/>
<evidence type="ECO:0000313" key="1">
    <source>
        <dbReference type="EMBL" id="SFS68679.1"/>
    </source>
</evidence>
<accession>A0A1I6RVE4</accession>
<dbReference type="RefSeq" id="WP_093916087.1">
    <property type="nucleotide sequence ID" value="NZ_FPAJ01000002.1"/>
</dbReference>
<sequence>MKRNIAAVVIASVMAGPLAAQRYPANGRLVFTPLENGVRIEGDTGNGAGGIWCAAADYARDELGARSDQDLYVSEPRIRGLGHPNAVSFTLDPTGLTPVEVLIVGPSLNRQGSRLSVGHALSFCPDLYLPSR</sequence>
<dbReference type="EMBL" id="FPAJ01000002">
    <property type="protein sequence ID" value="SFS68679.1"/>
    <property type="molecule type" value="Genomic_DNA"/>
</dbReference>
<name>A0A1I6RVE4_9RHOB</name>
<gene>
    <name evidence="1" type="ORF">SAMN04488040_1558</name>
</gene>